<dbReference type="InterPro" id="IPR005062">
    <property type="entry name" value="SAC3/GANP/THP3_conserved"/>
</dbReference>
<feature type="region of interest" description="Disordered" evidence="1">
    <location>
        <begin position="1"/>
        <end position="64"/>
    </location>
</feature>
<dbReference type="InterPro" id="IPR045107">
    <property type="entry name" value="SAC3/GANP/THP3"/>
</dbReference>
<proteinExistence type="predicted"/>
<sequence>MNQRPFYSTGVAGDTGRPDRWVRGGGGRRTGRGGRGRRGNRGRHHTFQRHGHHESRQTTSVLGNTGGAAAVDESIEELKARNRSRFSTAQDAGTLISSPKRTTFVESLVNKRQGEQQIGVGRATGLSRVPDSKLSSSAPLVKEHLKDLTDRMEMLLRDKLTVLGQHETEKCMPLSEETHEEWETIQGRFRKLTMSITASSNSEVKELAIPVYEKAADASLYSGNLSFYLSCQTRLLRELYAELKLEVRRESSRYSEFIGYALLYFGVFHADNLELAQVMRGVDRNTTKKPSVRLALSIISAFRNRNAWRVLEMYKQCDERQRVLLIPLLEEFRREALNVLIHSYISLSKSMTTSILGMKDESEFLPLLAKERPGLAAQVDDKSDEFSFRIVARK</sequence>
<evidence type="ECO:0000256" key="1">
    <source>
        <dbReference type="SAM" id="MobiDB-lite"/>
    </source>
</evidence>
<organism evidence="3 4">
    <name type="scientific">Gracilariopsis chorda</name>
    <dbReference type="NCBI Taxonomy" id="448386"/>
    <lineage>
        <taxon>Eukaryota</taxon>
        <taxon>Rhodophyta</taxon>
        <taxon>Florideophyceae</taxon>
        <taxon>Rhodymeniophycidae</taxon>
        <taxon>Gracilariales</taxon>
        <taxon>Gracilariaceae</taxon>
        <taxon>Gracilariopsis</taxon>
    </lineage>
</organism>
<reference evidence="3 4" key="1">
    <citation type="journal article" date="2018" name="Mol. Biol. Evol.">
        <title>Analysis of the draft genome of the red seaweed Gracilariopsis chorda provides insights into genome size evolution in Rhodophyta.</title>
        <authorList>
            <person name="Lee J."/>
            <person name="Yang E.C."/>
            <person name="Graf L."/>
            <person name="Yang J.H."/>
            <person name="Qiu H."/>
            <person name="Zel Zion U."/>
            <person name="Chan C.X."/>
            <person name="Stephens T.G."/>
            <person name="Weber A.P.M."/>
            <person name="Boo G.H."/>
            <person name="Boo S.M."/>
            <person name="Kim K.M."/>
            <person name="Shin Y."/>
            <person name="Jung M."/>
            <person name="Lee S.J."/>
            <person name="Yim H.S."/>
            <person name="Lee J.H."/>
            <person name="Bhattacharya D."/>
            <person name="Yoon H.S."/>
        </authorList>
    </citation>
    <scope>NUCLEOTIDE SEQUENCE [LARGE SCALE GENOMIC DNA]</scope>
    <source>
        <strain evidence="3 4">SKKU-2015</strain>
        <tissue evidence="3">Whole body</tissue>
    </source>
</reference>
<dbReference type="GO" id="GO:0005634">
    <property type="term" value="C:nucleus"/>
    <property type="evidence" value="ECO:0007669"/>
    <property type="project" value="TreeGrafter"/>
</dbReference>
<name>A0A2V3IDQ8_9FLOR</name>
<dbReference type="PANTHER" id="PTHR12436">
    <property type="entry name" value="80 KDA MCM3-ASSOCIATED PROTEIN"/>
    <property type="match status" value="1"/>
</dbReference>
<dbReference type="AlphaFoldDB" id="A0A2V3IDQ8"/>
<dbReference type="OrthoDB" id="10460413at2759"/>
<dbReference type="EMBL" id="NBIV01000339">
    <property type="protein sequence ID" value="PXF40225.1"/>
    <property type="molecule type" value="Genomic_DNA"/>
</dbReference>
<dbReference type="Proteomes" id="UP000247409">
    <property type="component" value="Unassembled WGS sequence"/>
</dbReference>
<dbReference type="Gene3D" id="1.25.40.990">
    <property type="match status" value="1"/>
</dbReference>
<feature type="domain" description="SAC3/GANP/THP3 conserved" evidence="2">
    <location>
        <begin position="235"/>
        <end position="356"/>
    </location>
</feature>
<evidence type="ECO:0000313" key="3">
    <source>
        <dbReference type="EMBL" id="PXF40225.1"/>
    </source>
</evidence>
<accession>A0A2V3IDQ8</accession>
<feature type="compositionally biased region" description="Basic residues" evidence="1">
    <location>
        <begin position="29"/>
        <end position="53"/>
    </location>
</feature>
<comment type="caution">
    <text evidence="3">The sequence shown here is derived from an EMBL/GenBank/DDBJ whole genome shotgun (WGS) entry which is preliminary data.</text>
</comment>
<evidence type="ECO:0000259" key="2">
    <source>
        <dbReference type="Pfam" id="PF03399"/>
    </source>
</evidence>
<keyword evidence="4" id="KW-1185">Reference proteome</keyword>
<evidence type="ECO:0000313" key="4">
    <source>
        <dbReference type="Proteomes" id="UP000247409"/>
    </source>
</evidence>
<gene>
    <name evidence="3" type="ORF">BWQ96_10063</name>
</gene>
<dbReference type="Pfam" id="PF03399">
    <property type="entry name" value="SAC3_GANP"/>
    <property type="match status" value="1"/>
</dbReference>
<protein>
    <recommendedName>
        <fullName evidence="2">SAC3/GANP/THP3 conserved domain-containing protein</fullName>
    </recommendedName>
</protein>